<feature type="region of interest" description="Disordered" evidence="5">
    <location>
        <begin position="95"/>
        <end position="121"/>
    </location>
</feature>
<evidence type="ECO:0000256" key="2">
    <source>
        <dbReference type="ARBA" id="ARBA00022692"/>
    </source>
</evidence>
<name>A0ABP0H0M3_CLALP</name>
<feature type="transmembrane region" description="Helical" evidence="6">
    <location>
        <begin position="363"/>
        <end position="382"/>
    </location>
</feature>
<dbReference type="PANTHER" id="PTHR22950:SF677">
    <property type="entry name" value="AMINO ACID TRANSPORTER TRANSMEMBRANE DOMAIN-CONTAINING PROTEIN"/>
    <property type="match status" value="1"/>
</dbReference>
<feature type="transmembrane region" description="Helical" evidence="6">
    <location>
        <begin position="388"/>
        <end position="408"/>
    </location>
</feature>
<feature type="domain" description="Amino acid transporter transmembrane" evidence="7">
    <location>
        <begin position="8"/>
        <end position="71"/>
    </location>
</feature>
<keyword evidence="9" id="KW-1185">Reference proteome</keyword>
<keyword evidence="4 6" id="KW-0472">Membrane</keyword>
<protein>
    <recommendedName>
        <fullName evidence="7">Amino acid transporter transmembrane domain-containing protein</fullName>
    </recommendedName>
</protein>
<dbReference type="EMBL" id="CAWYQH010000163">
    <property type="protein sequence ID" value="CAK8697537.1"/>
    <property type="molecule type" value="Genomic_DNA"/>
</dbReference>
<evidence type="ECO:0000313" key="8">
    <source>
        <dbReference type="EMBL" id="CAK8697537.1"/>
    </source>
</evidence>
<comment type="subcellular location">
    <subcellularLocation>
        <location evidence="1">Membrane</location>
        <topology evidence="1">Multi-pass membrane protein</topology>
    </subcellularLocation>
</comment>
<organism evidence="8 9">
    <name type="scientific">Clavelina lepadiformis</name>
    <name type="common">Light-bulb sea squirt</name>
    <name type="synonym">Ascidia lepadiformis</name>
    <dbReference type="NCBI Taxonomy" id="159417"/>
    <lineage>
        <taxon>Eukaryota</taxon>
        <taxon>Metazoa</taxon>
        <taxon>Chordata</taxon>
        <taxon>Tunicata</taxon>
        <taxon>Ascidiacea</taxon>
        <taxon>Aplousobranchia</taxon>
        <taxon>Clavelinidae</taxon>
        <taxon>Clavelina</taxon>
    </lineage>
</organism>
<evidence type="ECO:0000256" key="6">
    <source>
        <dbReference type="SAM" id="Phobius"/>
    </source>
</evidence>
<feature type="transmembrane region" description="Helical" evidence="6">
    <location>
        <begin position="323"/>
        <end position="343"/>
    </location>
</feature>
<dbReference type="InterPro" id="IPR013057">
    <property type="entry name" value="AA_transpt_TM"/>
</dbReference>
<dbReference type="PANTHER" id="PTHR22950">
    <property type="entry name" value="AMINO ACID TRANSPORTER"/>
    <property type="match status" value="1"/>
</dbReference>
<feature type="domain" description="Amino acid transporter transmembrane" evidence="7">
    <location>
        <begin position="118"/>
        <end position="439"/>
    </location>
</feature>
<gene>
    <name evidence="8" type="ORF">CVLEPA_LOCUS30744</name>
</gene>
<sequence>MHGSSDGTKSTFKVFGNIFISFIGAGVLGLPYAFKEAGILEGILIMSLVGYLSVCAMMLLIDCKDFMQSHKLSRTLQSREAWSDDISQTTSLIANGSPGSSADLEEAKFNSNEQKSKDKNNRDIGYGDVGYYAYGQSGSALVDVAIIVSQTGFCCAYLIFIIENMAQYISSSNQMGGLNVQKLILASLLLPLCFLCFLRHLHKLAVFSLFADFANIFAYSIVFWFDFEEKHTVSVHPKEMDLTGFPFFAGMAVYCYEGAGMILSLESSMAVEVRSKFRPIFKGAMLLITTLYIVFGICGYLSFGSDTNQIITLNLPKGVFPLLVKMCLCFSLFFTYPVMMFPVIQIIEKRCGSTFSSFMAGNLLRAGMVVVTGLIVLIIPSFSTLMSLVGATFCSLLAFIMPALFHMKIFKSDMTKSKRFLDYTLIFVGMGATIIGTIDSLKRLGIIPEAQEVVSNITSSISV</sequence>
<comment type="caution">
    <text evidence="8">The sequence shown here is derived from an EMBL/GenBank/DDBJ whole genome shotgun (WGS) entry which is preliminary data.</text>
</comment>
<reference evidence="8 9" key="1">
    <citation type="submission" date="2024-02" db="EMBL/GenBank/DDBJ databases">
        <authorList>
            <person name="Daric V."/>
            <person name="Darras S."/>
        </authorList>
    </citation>
    <scope>NUCLEOTIDE SEQUENCE [LARGE SCALE GENOMIC DNA]</scope>
</reference>
<feature type="transmembrane region" description="Helical" evidence="6">
    <location>
        <begin position="420"/>
        <end position="438"/>
    </location>
</feature>
<feature type="transmembrane region" description="Helical" evidence="6">
    <location>
        <begin position="245"/>
        <end position="263"/>
    </location>
</feature>
<evidence type="ECO:0000256" key="4">
    <source>
        <dbReference type="ARBA" id="ARBA00023136"/>
    </source>
</evidence>
<keyword evidence="3 6" id="KW-1133">Transmembrane helix</keyword>
<feature type="transmembrane region" description="Helical" evidence="6">
    <location>
        <begin position="284"/>
        <end position="303"/>
    </location>
</feature>
<proteinExistence type="predicted"/>
<feature type="transmembrane region" description="Helical" evidence="6">
    <location>
        <begin position="39"/>
        <end position="61"/>
    </location>
</feature>
<evidence type="ECO:0000256" key="5">
    <source>
        <dbReference type="SAM" id="MobiDB-lite"/>
    </source>
</evidence>
<accession>A0ABP0H0M3</accession>
<feature type="transmembrane region" description="Helical" evidence="6">
    <location>
        <begin position="180"/>
        <end position="198"/>
    </location>
</feature>
<dbReference type="Proteomes" id="UP001642483">
    <property type="component" value="Unassembled WGS sequence"/>
</dbReference>
<feature type="transmembrane region" description="Helical" evidence="6">
    <location>
        <begin position="205"/>
        <end position="225"/>
    </location>
</feature>
<evidence type="ECO:0000313" key="9">
    <source>
        <dbReference type="Proteomes" id="UP001642483"/>
    </source>
</evidence>
<keyword evidence="2 6" id="KW-0812">Transmembrane</keyword>
<evidence type="ECO:0000256" key="3">
    <source>
        <dbReference type="ARBA" id="ARBA00022989"/>
    </source>
</evidence>
<feature type="transmembrane region" description="Helical" evidence="6">
    <location>
        <begin position="140"/>
        <end position="160"/>
    </location>
</feature>
<evidence type="ECO:0000256" key="1">
    <source>
        <dbReference type="ARBA" id="ARBA00004141"/>
    </source>
</evidence>
<feature type="transmembrane region" description="Helical" evidence="6">
    <location>
        <begin position="12"/>
        <end position="33"/>
    </location>
</feature>
<evidence type="ECO:0000259" key="7">
    <source>
        <dbReference type="Pfam" id="PF01490"/>
    </source>
</evidence>
<dbReference type="Pfam" id="PF01490">
    <property type="entry name" value="Aa_trans"/>
    <property type="match status" value="2"/>
</dbReference>